<gene>
    <name evidence="4" type="primary">napD</name>
    <name evidence="5" type="ORF">JT25_006090</name>
</gene>
<dbReference type="GO" id="GO:0051224">
    <property type="term" value="P:negative regulation of protein transport"/>
    <property type="evidence" value="ECO:0007669"/>
    <property type="project" value="UniProtKB-UniRule"/>
</dbReference>
<keyword evidence="3 4" id="KW-0143">Chaperone</keyword>
<proteinExistence type="inferred from homology"/>
<comment type="similarity">
    <text evidence="4">Belongs to the NapD family.</text>
</comment>
<protein>
    <recommendedName>
        <fullName evidence="4">Chaperone NapD</fullName>
    </recommendedName>
    <alternativeName>
        <fullName evidence="4">NapA signal peptide-binding chaperone NapD</fullName>
    </alternativeName>
</protein>
<dbReference type="Pfam" id="PF03927">
    <property type="entry name" value="NapD"/>
    <property type="match status" value="1"/>
</dbReference>
<dbReference type="PANTHER" id="PTHR38603">
    <property type="entry name" value="CHAPERONE NAPD"/>
    <property type="match status" value="1"/>
</dbReference>
<dbReference type="GO" id="GO:0005048">
    <property type="term" value="F:signal sequence binding"/>
    <property type="evidence" value="ECO:0007669"/>
    <property type="project" value="UniProtKB-UniRule"/>
</dbReference>
<evidence type="ECO:0000313" key="6">
    <source>
        <dbReference type="Proteomes" id="UP000030512"/>
    </source>
</evidence>
<keyword evidence="2 4" id="KW-0963">Cytoplasm</keyword>
<comment type="function">
    <text evidence="4">Chaperone for NapA, the catalytic subunit of the periplasmic nitrate reductase. It binds directly and specifically to the twin-arginine signal peptide of NapA, preventing premature interaction with the Tat translocase and premature export.</text>
</comment>
<evidence type="ECO:0000256" key="1">
    <source>
        <dbReference type="ARBA" id="ARBA00004496"/>
    </source>
</evidence>
<dbReference type="Gene3D" id="3.30.70.920">
    <property type="match status" value="1"/>
</dbReference>
<organism evidence="5 6">
    <name type="scientific">Methylomonas denitrificans</name>
    <dbReference type="NCBI Taxonomy" id="1538553"/>
    <lineage>
        <taxon>Bacteria</taxon>
        <taxon>Pseudomonadati</taxon>
        <taxon>Pseudomonadota</taxon>
        <taxon>Gammaproteobacteria</taxon>
        <taxon>Methylococcales</taxon>
        <taxon>Methylococcaceae</taxon>
        <taxon>Methylomonas</taxon>
    </lineage>
</organism>
<comment type="subunit">
    <text evidence="4">Interacts with the cytoplasmic NapA precursor.</text>
</comment>
<evidence type="ECO:0000256" key="3">
    <source>
        <dbReference type="ARBA" id="ARBA00023186"/>
    </source>
</evidence>
<dbReference type="EMBL" id="CP014476">
    <property type="protein sequence ID" value="AMK76066.1"/>
    <property type="molecule type" value="Genomic_DNA"/>
</dbReference>
<accession>A0A126T1V2</accession>
<dbReference type="InterPro" id="IPR005623">
    <property type="entry name" value="Chaperone_NapD_NO3_reduct"/>
</dbReference>
<keyword evidence="6" id="KW-1185">Reference proteome</keyword>
<dbReference type="KEGG" id="mdn:JT25_006090"/>
<dbReference type="PANTHER" id="PTHR38603:SF1">
    <property type="entry name" value="CHAPERONE NAPD"/>
    <property type="match status" value="1"/>
</dbReference>
<dbReference type="RefSeq" id="WP_052142111.1">
    <property type="nucleotide sequence ID" value="NZ_CP014476.1"/>
</dbReference>
<dbReference type="STRING" id="1538553.JT25_006090"/>
<evidence type="ECO:0000256" key="2">
    <source>
        <dbReference type="ARBA" id="ARBA00022490"/>
    </source>
</evidence>
<comment type="subcellular location">
    <subcellularLocation>
        <location evidence="1 4">Cytoplasm</location>
    </subcellularLocation>
</comment>
<dbReference type="OrthoDB" id="5770785at2"/>
<evidence type="ECO:0000256" key="4">
    <source>
        <dbReference type="HAMAP-Rule" id="MF_02200"/>
    </source>
</evidence>
<name>A0A126T1V2_9GAMM</name>
<dbReference type="GO" id="GO:0005737">
    <property type="term" value="C:cytoplasm"/>
    <property type="evidence" value="ECO:0007669"/>
    <property type="project" value="UniProtKB-SubCell"/>
</dbReference>
<evidence type="ECO:0000313" key="5">
    <source>
        <dbReference type="EMBL" id="AMK76066.1"/>
    </source>
</evidence>
<dbReference type="HAMAP" id="MF_02200">
    <property type="entry name" value="NapD"/>
    <property type="match status" value="1"/>
</dbReference>
<reference evidence="5 6" key="1">
    <citation type="journal article" date="2015" name="Environ. Microbiol.">
        <title>Methane oxidation coupled to nitrate reduction under hypoxia by the Gammaproteobacterium Methylomonas denitrificans, sp. nov. type strain FJG1.</title>
        <authorList>
            <person name="Kits K.D."/>
            <person name="Klotz M.G."/>
            <person name="Stein L.Y."/>
        </authorList>
    </citation>
    <scope>NUCLEOTIDE SEQUENCE [LARGE SCALE GENOMIC DNA]</scope>
    <source>
        <strain evidence="5 6">FJG1</strain>
    </source>
</reference>
<dbReference type="AlphaFoldDB" id="A0A126T1V2"/>
<dbReference type="Proteomes" id="UP000030512">
    <property type="component" value="Chromosome"/>
</dbReference>
<sequence length="82" mass="9145">MNIVGILVQFRPEREAFVRQQIITQGCEVHLATPAGKMVVTFEHKDDEVIAGTLVALQNIDGVVTATLVYHHTDYQPEETVL</sequence>